<evidence type="ECO:0000313" key="2">
    <source>
        <dbReference type="EMBL" id="QEG37042.1"/>
    </source>
</evidence>
<feature type="transmembrane region" description="Helical" evidence="1">
    <location>
        <begin position="59"/>
        <end position="78"/>
    </location>
</feature>
<evidence type="ECO:0000313" key="3">
    <source>
        <dbReference type="Proteomes" id="UP000323917"/>
    </source>
</evidence>
<reference evidence="2 3" key="1">
    <citation type="submission" date="2019-08" db="EMBL/GenBank/DDBJ databases">
        <title>Deep-cultivation of Planctomycetes and their phenomic and genomic characterization uncovers novel biology.</title>
        <authorList>
            <person name="Wiegand S."/>
            <person name="Jogler M."/>
            <person name="Boedeker C."/>
            <person name="Pinto D."/>
            <person name="Vollmers J."/>
            <person name="Rivas-Marin E."/>
            <person name="Kohn T."/>
            <person name="Peeters S.H."/>
            <person name="Heuer A."/>
            <person name="Rast P."/>
            <person name="Oberbeckmann S."/>
            <person name="Bunk B."/>
            <person name="Jeske O."/>
            <person name="Meyerdierks A."/>
            <person name="Storesund J.E."/>
            <person name="Kallscheuer N."/>
            <person name="Luecker S."/>
            <person name="Lage O.M."/>
            <person name="Pohl T."/>
            <person name="Merkel B.J."/>
            <person name="Hornburger P."/>
            <person name="Mueller R.-W."/>
            <person name="Bruemmer F."/>
            <person name="Labrenz M."/>
            <person name="Spormann A.M."/>
            <person name="Op den Camp H."/>
            <person name="Overmann J."/>
            <person name="Amann R."/>
            <person name="Jetten M.S.M."/>
            <person name="Mascher T."/>
            <person name="Medema M.H."/>
            <person name="Devos D.P."/>
            <person name="Kaster A.-K."/>
            <person name="Ovreas L."/>
            <person name="Rohde M."/>
            <person name="Galperin M.Y."/>
            <person name="Jogler C."/>
        </authorList>
    </citation>
    <scope>NUCLEOTIDE SEQUENCE [LARGE SCALE GENOMIC DNA]</scope>
    <source>
        <strain evidence="2 3">Pr1d</strain>
    </source>
</reference>
<accession>A0A5B9QHD5</accession>
<proteinExistence type="predicted"/>
<dbReference type="Proteomes" id="UP000323917">
    <property type="component" value="Chromosome"/>
</dbReference>
<keyword evidence="3" id="KW-1185">Reference proteome</keyword>
<evidence type="ECO:0000256" key="1">
    <source>
        <dbReference type="SAM" id="Phobius"/>
    </source>
</evidence>
<feature type="transmembrane region" description="Helical" evidence="1">
    <location>
        <begin position="25"/>
        <end position="47"/>
    </location>
</feature>
<dbReference type="OrthoDB" id="292635at2"/>
<organism evidence="2 3">
    <name type="scientific">Bythopirellula goksoeyrii</name>
    <dbReference type="NCBI Taxonomy" id="1400387"/>
    <lineage>
        <taxon>Bacteria</taxon>
        <taxon>Pseudomonadati</taxon>
        <taxon>Planctomycetota</taxon>
        <taxon>Planctomycetia</taxon>
        <taxon>Pirellulales</taxon>
        <taxon>Lacipirellulaceae</taxon>
        <taxon>Bythopirellula</taxon>
    </lineage>
</organism>
<name>A0A5B9QHD5_9BACT</name>
<dbReference type="RefSeq" id="WP_148075322.1">
    <property type="nucleotide sequence ID" value="NZ_CP042913.1"/>
</dbReference>
<sequence length="279" mass="30782">MSALTSEVWPTRQHNDELSHRDPRALAVIAVVSLMLSIGLLLTVRRLGGAFSADLPRSTLFLTAIISVAIAASSRIVWRQLYPLDLENVDSFSWSDQFVGWGSSLVPLLMMVGCSFLGDRLSEMLIWIPLLVCDQLWRQNFFDGGYPEYQIGRVPQAIALQDAMGWETVPTDTQSVPGNCTQQLFRVRESDGQEAIYATLRVDFETGQRHATAHVGFCPPLGYRPTIEADPYEGPQAEVKIVQALSHGARIDLKLARVAEGPTQVFVDLAARNPDASNA</sequence>
<dbReference type="AlphaFoldDB" id="A0A5B9QHD5"/>
<gene>
    <name evidence="2" type="ORF">Pr1d_43820</name>
</gene>
<keyword evidence="1" id="KW-0812">Transmembrane</keyword>
<dbReference type="EMBL" id="CP042913">
    <property type="protein sequence ID" value="QEG37042.1"/>
    <property type="molecule type" value="Genomic_DNA"/>
</dbReference>
<keyword evidence="1" id="KW-0472">Membrane</keyword>
<protein>
    <submittedName>
        <fullName evidence="2">Uncharacterized protein</fullName>
    </submittedName>
</protein>
<dbReference type="KEGG" id="bgok:Pr1d_43820"/>
<feature type="transmembrane region" description="Helical" evidence="1">
    <location>
        <begin position="98"/>
        <end position="118"/>
    </location>
</feature>
<keyword evidence="1" id="KW-1133">Transmembrane helix</keyword>